<name>A0AAW0H4H3_MYOGA</name>
<accession>A0AAW0H4H3</accession>
<dbReference type="AlphaFoldDB" id="A0AAW0H4H3"/>
<keyword evidence="1" id="KW-1133">Transmembrane helix</keyword>
<dbReference type="Proteomes" id="UP001488838">
    <property type="component" value="Unassembled WGS sequence"/>
</dbReference>
<keyword evidence="1" id="KW-0472">Membrane</keyword>
<keyword evidence="1" id="KW-0812">Transmembrane</keyword>
<feature type="transmembrane region" description="Helical" evidence="1">
    <location>
        <begin position="35"/>
        <end position="54"/>
    </location>
</feature>
<gene>
    <name evidence="2" type="ORF">U0070_019196</name>
</gene>
<dbReference type="EMBL" id="JBBHLL010000782">
    <property type="protein sequence ID" value="KAK7797724.1"/>
    <property type="molecule type" value="Genomic_DNA"/>
</dbReference>
<reference evidence="2 3" key="1">
    <citation type="journal article" date="2023" name="bioRxiv">
        <title>Conserved and derived expression patterns and positive selection on dental genes reveal complex evolutionary context of ever-growing rodent molars.</title>
        <authorList>
            <person name="Calamari Z.T."/>
            <person name="Song A."/>
            <person name="Cohen E."/>
            <person name="Akter M."/>
            <person name="Roy R.D."/>
            <person name="Hallikas O."/>
            <person name="Christensen M.M."/>
            <person name="Li P."/>
            <person name="Marangoni P."/>
            <person name="Jernvall J."/>
            <person name="Klein O.D."/>
        </authorList>
    </citation>
    <scope>NUCLEOTIDE SEQUENCE [LARGE SCALE GENOMIC DNA]</scope>
    <source>
        <strain evidence="2">V071</strain>
    </source>
</reference>
<proteinExistence type="predicted"/>
<evidence type="ECO:0000313" key="2">
    <source>
        <dbReference type="EMBL" id="KAK7797724.1"/>
    </source>
</evidence>
<sequence>MCPMASDLYATTFIFHLNKEYCIYTIRNKKGNKSVLRCLMFLSISLASIALPWLSMQRLI</sequence>
<organism evidence="2 3">
    <name type="scientific">Myodes glareolus</name>
    <name type="common">Bank vole</name>
    <name type="synonym">Clethrionomys glareolus</name>
    <dbReference type="NCBI Taxonomy" id="447135"/>
    <lineage>
        <taxon>Eukaryota</taxon>
        <taxon>Metazoa</taxon>
        <taxon>Chordata</taxon>
        <taxon>Craniata</taxon>
        <taxon>Vertebrata</taxon>
        <taxon>Euteleostomi</taxon>
        <taxon>Mammalia</taxon>
        <taxon>Eutheria</taxon>
        <taxon>Euarchontoglires</taxon>
        <taxon>Glires</taxon>
        <taxon>Rodentia</taxon>
        <taxon>Myomorpha</taxon>
        <taxon>Muroidea</taxon>
        <taxon>Cricetidae</taxon>
        <taxon>Arvicolinae</taxon>
        <taxon>Myodes</taxon>
    </lineage>
</organism>
<evidence type="ECO:0000256" key="1">
    <source>
        <dbReference type="SAM" id="Phobius"/>
    </source>
</evidence>
<protein>
    <submittedName>
        <fullName evidence="2">Uncharacterized protein</fullName>
    </submittedName>
</protein>
<keyword evidence="3" id="KW-1185">Reference proteome</keyword>
<comment type="caution">
    <text evidence="2">The sequence shown here is derived from an EMBL/GenBank/DDBJ whole genome shotgun (WGS) entry which is preliminary data.</text>
</comment>
<evidence type="ECO:0000313" key="3">
    <source>
        <dbReference type="Proteomes" id="UP001488838"/>
    </source>
</evidence>